<organism evidence="4 5">
    <name type="scientific">Metabacillus bambusae</name>
    <dbReference type="NCBI Taxonomy" id="2795218"/>
    <lineage>
        <taxon>Bacteria</taxon>
        <taxon>Bacillati</taxon>
        <taxon>Bacillota</taxon>
        <taxon>Bacilli</taxon>
        <taxon>Bacillales</taxon>
        <taxon>Bacillaceae</taxon>
        <taxon>Metabacillus</taxon>
    </lineage>
</organism>
<dbReference type="Pfam" id="PF13439">
    <property type="entry name" value="Glyco_transf_4"/>
    <property type="match status" value="1"/>
</dbReference>
<accession>A0ABS3N0I3</accession>
<protein>
    <submittedName>
        <fullName evidence="4">Glycosyltransferase family 4 protein</fullName>
    </submittedName>
</protein>
<evidence type="ECO:0000313" key="5">
    <source>
        <dbReference type="Proteomes" id="UP000663981"/>
    </source>
</evidence>
<sequence>MRKICHITSVHRYDDTRIFIKECQSLTSEYETHLISPGAPNEVINNIHVHGIEKPKNRIKRMTDTVMAVYKEALKINAEIYHFHDPELIFVGLLLMKKGKKVIYDIHEDVPRQILSKAWIAKPIRYSISKTFETIENYAAKRFSAIIVATPHIKKRFSGLRSDVLDVNNYPLLKELRLSDVNDIEKKNSICYVGVINKIRGIFEMVQAMEYTDAELLLGGKFVSETDRNSVKNKEGWKKVDELGQVNREEMAKILAKSSAGLVLFHPLPNHIDAQPNKMFEYMSSSVPVIASNFPLWKEIIEGNKCGICVDPLNPKAIGEAINHLLSNPDEVAIMGENGRKAVEQKYNWETESKKLLDLYANLLV</sequence>
<dbReference type="InterPro" id="IPR028098">
    <property type="entry name" value="Glyco_trans_4-like_N"/>
</dbReference>
<dbReference type="Proteomes" id="UP000663981">
    <property type="component" value="Unassembled WGS sequence"/>
</dbReference>
<keyword evidence="5" id="KW-1185">Reference proteome</keyword>
<dbReference type="PANTHER" id="PTHR46401">
    <property type="entry name" value="GLYCOSYLTRANSFERASE WBBK-RELATED"/>
    <property type="match status" value="1"/>
</dbReference>
<reference evidence="4 5" key="1">
    <citation type="submission" date="2021-03" db="EMBL/GenBank/DDBJ databases">
        <title>Whole genome sequence of Metabacillus bambusae BG109.</title>
        <authorList>
            <person name="Jeong J.W."/>
        </authorList>
    </citation>
    <scope>NUCLEOTIDE SEQUENCE [LARGE SCALE GENOMIC DNA]</scope>
    <source>
        <strain evidence="4 5">BG109</strain>
    </source>
</reference>
<comment type="caution">
    <text evidence="4">The sequence shown here is derived from an EMBL/GenBank/DDBJ whole genome shotgun (WGS) entry which is preliminary data.</text>
</comment>
<dbReference type="Gene3D" id="3.40.50.2000">
    <property type="entry name" value="Glycogen Phosphorylase B"/>
    <property type="match status" value="2"/>
</dbReference>
<evidence type="ECO:0000259" key="3">
    <source>
        <dbReference type="Pfam" id="PF13439"/>
    </source>
</evidence>
<proteinExistence type="predicted"/>
<dbReference type="SUPFAM" id="SSF53756">
    <property type="entry name" value="UDP-Glycosyltransferase/glycogen phosphorylase"/>
    <property type="match status" value="1"/>
</dbReference>
<dbReference type="EMBL" id="JAGDEL010000005">
    <property type="protein sequence ID" value="MBO1511767.1"/>
    <property type="molecule type" value="Genomic_DNA"/>
</dbReference>
<name>A0ABS3N0I3_9BACI</name>
<dbReference type="CDD" id="cd03794">
    <property type="entry name" value="GT4_WbuB-like"/>
    <property type="match status" value="1"/>
</dbReference>
<feature type="domain" description="Glycosyl transferase family 1" evidence="2">
    <location>
        <begin position="183"/>
        <end position="341"/>
    </location>
</feature>
<evidence type="ECO:0000313" key="4">
    <source>
        <dbReference type="EMBL" id="MBO1511767.1"/>
    </source>
</evidence>
<evidence type="ECO:0000259" key="2">
    <source>
        <dbReference type="Pfam" id="PF00534"/>
    </source>
</evidence>
<dbReference type="Pfam" id="PF00534">
    <property type="entry name" value="Glycos_transf_1"/>
    <property type="match status" value="1"/>
</dbReference>
<dbReference type="InterPro" id="IPR001296">
    <property type="entry name" value="Glyco_trans_1"/>
</dbReference>
<evidence type="ECO:0000256" key="1">
    <source>
        <dbReference type="ARBA" id="ARBA00022679"/>
    </source>
</evidence>
<keyword evidence="1" id="KW-0808">Transferase</keyword>
<dbReference type="PANTHER" id="PTHR46401:SF2">
    <property type="entry name" value="GLYCOSYLTRANSFERASE WBBK-RELATED"/>
    <property type="match status" value="1"/>
</dbReference>
<feature type="domain" description="Glycosyltransferase subfamily 4-like N-terminal" evidence="3">
    <location>
        <begin position="28"/>
        <end position="157"/>
    </location>
</feature>
<gene>
    <name evidence="4" type="ORF">I7822_08805</name>
</gene>
<dbReference type="RefSeq" id="WP_207977084.1">
    <property type="nucleotide sequence ID" value="NZ_JAGDEL010000005.1"/>
</dbReference>